<dbReference type="RefSeq" id="WP_150004224.1">
    <property type="nucleotide sequence ID" value="NZ_BMOV01000002.1"/>
</dbReference>
<keyword evidence="3" id="KW-1185">Reference proteome</keyword>
<protein>
    <recommendedName>
        <fullName evidence="1">Ferric uptake regulation protein</fullName>
    </recommendedName>
</protein>
<organism evidence="2 3">
    <name type="scientific">Iodidimonas muriae</name>
    <dbReference type="NCBI Taxonomy" id="261467"/>
    <lineage>
        <taxon>Bacteria</taxon>
        <taxon>Pseudomonadati</taxon>
        <taxon>Pseudomonadota</taxon>
        <taxon>Alphaproteobacteria</taxon>
        <taxon>Iodidimonadales</taxon>
        <taxon>Iodidimonadaceae</taxon>
        <taxon>Iodidimonas</taxon>
    </lineage>
</organism>
<dbReference type="EMBL" id="BMOV01000002">
    <property type="protein sequence ID" value="GGO07236.1"/>
    <property type="molecule type" value="Genomic_DNA"/>
</dbReference>
<dbReference type="PANTHER" id="PTHR33202">
    <property type="entry name" value="ZINC UPTAKE REGULATION PROTEIN"/>
    <property type="match status" value="1"/>
</dbReference>
<dbReference type="Pfam" id="PF01475">
    <property type="entry name" value="FUR"/>
    <property type="match status" value="1"/>
</dbReference>
<evidence type="ECO:0000313" key="3">
    <source>
        <dbReference type="Proteomes" id="UP000602381"/>
    </source>
</evidence>
<comment type="caution">
    <text evidence="2">The sequence shown here is derived from an EMBL/GenBank/DDBJ whole genome shotgun (WGS) entry which is preliminary data.</text>
</comment>
<dbReference type="InterPro" id="IPR002481">
    <property type="entry name" value="FUR"/>
</dbReference>
<gene>
    <name evidence="1" type="primary">fur</name>
    <name evidence="2" type="ORF">GCM10007972_06400</name>
</gene>
<dbReference type="PANTHER" id="PTHR33202:SF7">
    <property type="entry name" value="FERRIC UPTAKE REGULATION PROTEIN"/>
    <property type="match status" value="1"/>
</dbReference>
<keyword evidence="1" id="KW-0408">Iron</keyword>
<dbReference type="Proteomes" id="UP000602381">
    <property type="component" value="Unassembled WGS sequence"/>
</dbReference>
<name>A0ABQ2L8W2_9PROT</name>
<comment type="subunit">
    <text evidence="1">Homodimer.</text>
</comment>
<dbReference type="SUPFAM" id="SSF46785">
    <property type="entry name" value="Winged helix' DNA-binding domain"/>
    <property type="match status" value="1"/>
</dbReference>
<dbReference type="InterPro" id="IPR036388">
    <property type="entry name" value="WH-like_DNA-bd_sf"/>
</dbReference>
<keyword evidence="1" id="KW-0805">Transcription regulation</keyword>
<dbReference type="Gene3D" id="1.10.10.10">
    <property type="entry name" value="Winged helix-like DNA-binding domain superfamily/Winged helix DNA-binding domain"/>
    <property type="match status" value="1"/>
</dbReference>
<dbReference type="NCBIfam" id="NF045677">
    <property type="entry name" value="FeRespRegIrr"/>
    <property type="match status" value="1"/>
</dbReference>
<reference evidence="3" key="1">
    <citation type="journal article" date="2019" name="Int. J. Syst. Evol. Microbiol.">
        <title>The Global Catalogue of Microorganisms (GCM) 10K type strain sequencing project: providing services to taxonomists for standard genome sequencing and annotation.</title>
        <authorList>
            <consortium name="The Broad Institute Genomics Platform"/>
            <consortium name="The Broad Institute Genome Sequencing Center for Infectious Disease"/>
            <person name="Wu L."/>
            <person name="Ma J."/>
        </authorList>
    </citation>
    <scope>NUCLEOTIDE SEQUENCE [LARGE SCALE GENOMIC DNA]</scope>
    <source>
        <strain evidence="3">JCM 17843</strain>
    </source>
</reference>
<keyword evidence="1" id="KW-0804">Transcription</keyword>
<comment type="subcellular location">
    <subcellularLocation>
        <location evidence="1">Cytoplasm</location>
    </subcellularLocation>
</comment>
<keyword evidence="1" id="KW-0963">Cytoplasm</keyword>
<sequence length="147" mass="16299">MIFPEGLTQSQAVRPYAASLNLLRDAGLRPTRQRLSLAKLLFNSGEARHVTAEKLHEEALADGVKVSLATVYNTLHQFTEAGLLNELVIDSSRIYFDTNTDSHHHFYNCATGALYDVPKEDVVVSHLPQPPKGARMAGVHVVMYIDE</sequence>
<proteinExistence type="inferred from homology"/>
<dbReference type="InterPro" id="IPR036390">
    <property type="entry name" value="WH_DNA-bd_sf"/>
</dbReference>
<comment type="similarity">
    <text evidence="1">Belongs to the Fur family.</text>
</comment>
<keyword evidence="1" id="KW-0678">Repressor</keyword>
<dbReference type="CDD" id="cd07153">
    <property type="entry name" value="Fur_like"/>
    <property type="match status" value="1"/>
</dbReference>
<keyword evidence="1" id="KW-0238">DNA-binding</keyword>
<dbReference type="NCBIfam" id="NF045678">
    <property type="entry name" value="TransRegIrrA"/>
    <property type="match status" value="1"/>
</dbReference>
<keyword evidence="1" id="KW-0862">Zinc</keyword>
<evidence type="ECO:0000256" key="1">
    <source>
        <dbReference type="RuleBase" id="RU364037"/>
    </source>
</evidence>
<accession>A0ABQ2L8W2</accession>
<evidence type="ECO:0000313" key="2">
    <source>
        <dbReference type="EMBL" id="GGO07236.1"/>
    </source>
</evidence>
<keyword evidence="1" id="KW-0479">Metal-binding</keyword>